<reference evidence="1 2" key="1">
    <citation type="submission" date="2018-06" db="EMBL/GenBank/DDBJ databases">
        <authorList>
            <consortium name="Pathogen Informatics"/>
            <person name="Doyle S."/>
        </authorList>
    </citation>
    <scope>NUCLEOTIDE SEQUENCE [LARGE SCALE GENOMIC DNA]</scope>
    <source>
        <strain evidence="1 2">NCTC11694</strain>
    </source>
</reference>
<dbReference type="AlphaFoldDB" id="A0A7H4MTS6"/>
<protein>
    <submittedName>
        <fullName evidence="1">23S rRNA pseudouridine synthase D</fullName>
        <ecNumber evidence="1">5.4.99.23</ecNumber>
    </submittedName>
</protein>
<dbReference type="Gene3D" id="6.10.140.230">
    <property type="match status" value="1"/>
</dbReference>
<gene>
    <name evidence="1" type="primary">rluD_2</name>
    <name evidence="1" type="ORF">NCTC11694_06063</name>
</gene>
<sequence length="29" mass="3519">MRQIPQDMVDLIDAMRADFETHKDDIDWL</sequence>
<comment type="caution">
    <text evidence="1">The sequence shown here is derived from an EMBL/GenBank/DDBJ whole genome shotgun (WGS) entry which is preliminary data.</text>
</comment>
<dbReference type="EC" id="5.4.99.23" evidence="1"/>
<evidence type="ECO:0000313" key="2">
    <source>
        <dbReference type="Proteomes" id="UP000255050"/>
    </source>
</evidence>
<organism evidence="1 2">
    <name type="scientific">Klebsiella michiganensis</name>
    <dbReference type="NCBI Taxonomy" id="1134687"/>
    <lineage>
        <taxon>Bacteria</taxon>
        <taxon>Pseudomonadati</taxon>
        <taxon>Pseudomonadota</taxon>
        <taxon>Gammaproteobacteria</taxon>
        <taxon>Enterobacterales</taxon>
        <taxon>Enterobacteriaceae</taxon>
        <taxon>Klebsiella/Raoultella group</taxon>
        <taxon>Klebsiella</taxon>
    </lineage>
</organism>
<accession>A0A7H4MTS6</accession>
<dbReference type="Proteomes" id="UP000255050">
    <property type="component" value="Unassembled WGS sequence"/>
</dbReference>
<evidence type="ECO:0000313" key="1">
    <source>
        <dbReference type="EMBL" id="STS99612.1"/>
    </source>
</evidence>
<proteinExistence type="predicted"/>
<dbReference type="EMBL" id="UGJR01000005">
    <property type="protein sequence ID" value="STS99612.1"/>
    <property type="molecule type" value="Genomic_DNA"/>
</dbReference>
<keyword evidence="1" id="KW-0413">Isomerase</keyword>
<name>A0A7H4MTS6_9ENTR</name>
<dbReference type="GO" id="GO:0160140">
    <property type="term" value="F:23S rRNA pseudouridine(1911/1915/1917) synthase activity"/>
    <property type="evidence" value="ECO:0007669"/>
    <property type="project" value="UniProtKB-EC"/>
</dbReference>